<organism evidence="4 5">
    <name type="scientific">Ornithorhynchus anatinus</name>
    <name type="common">Duckbill platypus</name>
    <dbReference type="NCBI Taxonomy" id="9258"/>
    <lineage>
        <taxon>Eukaryota</taxon>
        <taxon>Metazoa</taxon>
        <taxon>Chordata</taxon>
        <taxon>Craniata</taxon>
        <taxon>Vertebrata</taxon>
        <taxon>Euteleostomi</taxon>
        <taxon>Mammalia</taxon>
        <taxon>Monotremata</taxon>
        <taxon>Ornithorhynchidae</taxon>
        <taxon>Ornithorhynchus</taxon>
    </lineage>
</organism>
<protein>
    <recommendedName>
        <fullName evidence="3">B30.2/SPRY domain-containing protein</fullName>
    </recommendedName>
</protein>
<dbReference type="PROSITE" id="PS50188">
    <property type="entry name" value="B302_SPRY"/>
    <property type="match status" value="1"/>
</dbReference>
<dbReference type="SMART" id="SM00589">
    <property type="entry name" value="PRY"/>
    <property type="match status" value="1"/>
</dbReference>
<dbReference type="InterPro" id="IPR003879">
    <property type="entry name" value="Butyrophylin_SPRY"/>
</dbReference>
<accession>F6UAL4</accession>
<feature type="region of interest" description="Disordered" evidence="2">
    <location>
        <begin position="150"/>
        <end position="181"/>
    </location>
</feature>
<evidence type="ECO:0000259" key="3">
    <source>
        <dbReference type="PROSITE" id="PS50188"/>
    </source>
</evidence>
<dbReference type="InterPro" id="IPR037960">
    <property type="entry name" value="SPRY/PRY_RFPL"/>
</dbReference>
<dbReference type="HOGENOM" id="CLU_013137_0_3_1"/>
<dbReference type="InterPro" id="IPR013320">
    <property type="entry name" value="ConA-like_dom_sf"/>
</dbReference>
<dbReference type="PRINTS" id="PR01407">
    <property type="entry name" value="BUTYPHLNCDUF"/>
</dbReference>
<dbReference type="OMA" id="ERECHVP"/>
<name>F6UAL4_ORNAN</name>
<dbReference type="SUPFAM" id="SSF49899">
    <property type="entry name" value="Concanavalin A-like lectins/glucanases"/>
    <property type="match status" value="1"/>
</dbReference>
<dbReference type="InterPro" id="IPR050143">
    <property type="entry name" value="TRIM/RBCC"/>
</dbReference>
<feature type="coiled-coil region" evidence="1">
    <location>
        <begin position="39"/>
        <end position="88"/>
    </location>
</feature>
<dbReference type="Ensembl" id="ENSOANT00000016308.2">
    <property type="protein sequence ID" value="ENSOANP00000016305.2"/>
    <property type="gene ID" value="ENSOANG00000010273.4"/>
</dbReference>
<dbReference type="Pfam" id="PF00622">
    <property type="entry name" value="SPRY"/>
    <property type="match status" value="1"/>
</dbReference>
<dbReference type="InterPro" id="IPR003877">
    <property type="entry name" value="SPRY_dom"/>
</dbReference>
<keyword evidence="1" id="KW-0175">Coiled coil</keyword>
<evidence type="ECO:0000256" key="1">
    <source>
        <dbReference type="SAM" id="Coils"/>
    </source>
</evidence>
<dbReference type="eggNOG" id="KOG2177">
    <property type="taxonomic scope" value="Eukaryota"/>
</dbReference>
<dbReference type="InterPro" id="IPR043136">
    <property type="entry name" value="B30.2/SPRY_sf"/>
</dbReference>
<reference evidence="4" key="2">
    <citation type="submission" date="2025-09" db="UniProtKB">
        <authorList>
            <consortium name="Ensembl"/>
        </authorList>
    </citation>
    <scope>IDENTIFICATION</scope>
    <source>
        <strain evidence="4">Glennie</strain>
    </source>
</reference>
<dbReference type="SMART" id="SM00449">
    <property type="entry name" value="SPRY"/>
    <property type="match status" value="1"/>
</dbReference>
<dbReference type="Gene3D" id="2.60.120.920">
    <property type="match status" value="1"/>
</dbReference>
<feature type="compositionally biased region" description="Basic and acidic residues" evidence="2">
    <location>
        <begin position="150"/>
        <end position="160"/>
    </location>
</feature>
<sequence>MGGGDLGRLLGIPPTSGLSLQDKVAAQRRVIEAQFEATRRLLAEEERAQLRKLEEEEEKGLQNLQKNRAELARNVAGLERTIAHLDRETQKPPLELLRESRDTISRCEEALRPPEVVSVDLERECHVPGLQEMLSKFAVDMTLDRDSAHGDLEVSRDGRSVKNGWNDPSDEARPPDPSAGVLGSASFSAGRHYWEVDVAAKTAWELGLCLESAPREGLTAPGPQDGFWILKLDRESGYFACTSPRTHLPLGAVVDRLAVYLDVEAGVVAFYDAERGTLIYTFSASFSGPLRPFFCPQLPYGGENGVPLTLCPATPLDSEDPSLPDILVVEA</sequence>
<keyword evidence="5" id="KW-1185">Reference proteome</keyword>
<dbReference type="Proteomes" id="UP000002279">
    <property type="component" value="Unplaced"/>
</dbReference>
<proteinExistence type="predicted"/>
<dbReference type="Bgee" id="ENSOANG00000010273">
    <property type="expression patterns" value="Expressed in cerebellum and 4 other cell types or tissues"/>
</dbReference>
<feature type="domain" description="B30.2/SPRY" evidence="3">
    <location>
        <begin position="121"/>
        <end position="315"/>
    </location>
</feature>
<evidence type="ECO:0000256" key="2">
    <source>
        <dbReference type="SAM" id="MobiDB-lite"/>
    </source>
</evidence>
<dbReference type="InParanoid" id="F6UAL4"/>
<dbReference type="InterPro" id="IPR006574">
    <property type="entry name" value="PRY"/>
</dbReference>
<dbReference type="AlphaFoldDB" id="F6UAL4"/>
<evidence type="ECO:0000313" key="5">
    <source>
        <dbReference type="Proteomes" id="UP000002279"/>
    </source>
</evidence>
<dbReference type="CDD" id="cd15821">
    <property type="entry name" value="SPRY_PRY_RFPL"/>
    <property type="match status" value="1"/>
</dbReference>
<dbReference type="InterPro" id="IPR001870">
    <property type="entry name" value="B30.2/SPRY"/>
</dbReference>
<dbReference type="PANTHER" id="PTHR24103">
    <property type="entry name" value="E3 UBIQUITIN-PROTEIN LIGASE TRIM"/>
    <property type="match status" value="1"/>
</dbReference>
<reference evidence="4" key="1">
    <citation type="submission" date="2025-08" db="UniProtKB">
        <authorList>
            <consortium name="Ensembl"/>
        </authorList>
    </citation>
    <scope>IDENTIFICATION</scope>
    <source>
        <strain evidence="4">Glennie</strain>
    </source>
</reference>
<dbReference type="GeneTree" id="ENSGT00940000154126"/>
<dbReference type="FunFam" id="2.60.120.920:FF:000004">
    <property type="entry name" value="Butyrophilin subfamily 1 member A1"/>
    <property type="match status" value="1"/>
</dbReference>
<evidence type="ECO:0000313" key="4">
    <source>
        <dbReference type="Ensembl" id="ENSOANP00000016305.2"/>
    </source>
</evidence>